<dbReference type="InterPro" id="IPR036921">
    <property type="entry name" value="PurM-like_N_sf"/>
</dbReference>
<dbReference type="Pfam" id="PF18072">
    <property type="entry name" value="FGAR-AT_linker"/>
    <property type="match status" value="1"/>
</dbReference>
<sequence length="1287" mass="143939">MSKVKRIYVEKKEPFAIRAKELKEELINYLDIDTLQKVRVLARYDVENISMQTYEKALGTVFSEPPIDYLFEETFPCDKEDKVFTLEYLPGQFDQRADSAKQCVKLLDENEEPIIKTAITYVLTGDIDEEKFRKIKAYCINPVDSREAGEKKPDTLESYFEEPADVSLVDGFISMKEDQLEELYQSLNLAMTFKDFCHIQNYFRYEEKREPFITEIRVLDTYWSDHCRHTTFLTELKEIEIGEGFYQKPILDAYNKYLEDRNILYKGREDKYISLMDIALIAMKKLRAEGKLEDMEVSDEINACSIVVPVEIDGIQEEWLVFFKNETHNHPTEIEPFGGAATCLGGAIRDPLSGRGYVYQAMRVTGAADPNIPIKDTLEGKLPQRKIVTGAARGYSSYGNQIGLATGLVDEIYHPNYAAKRMEIGAVMGAAPRKNVIREKAELGDKIILLGGRTGRDGIGGATGSSKVHTTESIENCGAEVQKGNAPTERKLQRLFRREEVSRLIKKCNDFGAGGVSVAIGELADGLNINLDKVPKKYAGLDGTELAISESQERMAVVVDAADVEKMLSFADEENLEAVVVAEVTKEPRLVMNWRGTDIVNISRAFLDTNGAHQEARAFLTMPEEKDNYFNKENFTKKAYGRNSLKNQKVNSTGEIELANNQILNQDQEIDVKEKWLDTLKDLNVCSKKGLIQMFDSSIGAATVTMPLGGKYQLTPIQTMVAKLPVLEGKCNTVTMMSYGFDPYLSSWSPFHGAVYAIISSVAKITASGGDYKKIRFTFQEYFRKLGKDPERWGEPLTALLGAYSAQMNLELPSIGGKDSMSGTFNNIDVPPTLVSFAITTGKVQDVVSPELKNAGNVLIRFPIQKDQYHLPDYEYLKVLYHKIHTLSQKKALQSAYALGGYGLVEAISKMAFGNQLGVKISETVSQEELFAPAFGDIIAEIKEANLNKLNELNIQYKKIGTVISYPEFLYCNNKITMEEALTSWNSTLEKVFPTHSNEGGEKIAPVLYQAKNIYVSKERIAKPRVFIPVFPGTNCEYDSRKAFEHAGASVKTAVFKNLNAEHIRDSIEAFETAINDAQILMFPGGFSAGDEPDGSGKFIATIFRNERIKEAVNNLLTRRDGLILGICNGFQALIKLGLVPYGEIMPQLEDSPTLTSNNIGRHISKSVYTKVVSNKSPWLQKAQLEGIYTIPASHGEGKFVASKEWIDKLITNGQIATQYVDLDGNPTMEEDFNPNGSYYAIEGITSPDGRVLGKMTHSERRGDGVGINIRGEQNQHIFESGINYFQ</sequence>
<dbReference type="InterPro" id="IPR010918">
    <property type="entry name" value="PurM-like_C_dom"/>
</dbReference>
<accession>A0A1I5ER81</accession>
<dbReference type="CDD" id="cd01740">
    <property type="entry name" value="GATase1_FGAR_AT"/>
    <property type="match status" value="1"/>
</dbReference>
<organism evidence="9 10">
    <name type="scientific">Anaerocolumna aminovalerica</name>
    <dbReference type="NCBI Taxonomy" id="1527"/>
    <lineage>
        <taxon>Bacteria</taxon>
        <taxon>Bacillati</taxon>
        <taxon>Bacillota</taxon>
        <taxon>Clostridia</taxon>
        <taxon>Lachnospirales</taxon>
        <taxon>Lachnospiraceae</taxon>
        <taxon>Anaerocolumna</taxon>
    </lineage>
</organism>
<dbReference type="Pfam" id="PF13507">
    <property type="entry name" value="GATase_5"/>
    <property type="match status" value="1"/>
</dbReference>
<dbReference type="InterPro" id="IPR036676">
    <property type="entry name" value="PurM-like_C_sf"/>
</dbReference>
<dbReference type="SUPFAM" id="SSF52317">
    <property type="entry name" value="Class I glutamine amidotransferase-like"/>
    <property type="match status" value="1"/>
</dbReference>
<dbReference type="RefSeq" id="WP_091685839.1">
    <property type="nucleotide sequence ID" value="NZ_BAABFM010000061.1"/>
</dbReference>
<keyword evidence="1" id="KW-0436">Ligase</keyword>
<gene>
    <name evidence="9" type="ORF">SAMN04489757_110100</name>
</gene>
<protein>
    <submittedName>
        <fullName evidence="9">Phosphoribosylformylglycinamidine synthase</fullName>
    </submittedName>
</protein>
<dbReference type="Proteomes" id="UP000198806">
    <property type="component" value="Unassembled WGS sequence"/>
</dbReference>
<dbReference type="GO" id="GO:0005737">
    <property type="term" value="C:cytoplasm"/>
    <property type="evidence" value="ECO:0007669"/>
    <property type="project" value="TreeGrafter"/>
</dbReference>
<keyword evidence="5" id="KW-0067">ATP-binding</keyword>
<evidence type="ECO:0000313" key="9">
    <source>
        <dbReference type="EMBL" id="SFO13987.1"/>
    </source>
</evidence>
<dbReference type="Gene3D" id="3.30.1330.10">
    <property type="entry name" value="PurM-like, N-terminal domain"/>
    <property type="match status" value="2"/>
</dbReference>
<dbReference type="PANTHER" id="PTHR10099">
    <property type="entry name" value="PHOSPHORIBOSYLFORMYLGLYCINAMIDINE SYNTHASE"/>
    <property type="match status" value="1"/>
</dbReference>
<dbReference type="PANTHER" id="PTHR10099:SF1">
    <property type="entry name" value="PHOSPHORIBOSYLFORMYLGLYCINAMIDINE SYNTHASE"/>
    <property type="match status" value="1"/>
</dbReference>
<evidence type="ECO:0000259" key="8">
    <source>
        <dbReference type="Pfam" id="PF18072"/>
    </source>
</evidence>
<dbReference type="CDD" id="cd02204">
    <property type="entry name" value="PurL_repeat2"/>
    <property type="match status" value="1"/>
</dbReference>
<dbReference type="GO" id="GO:0005524">
    <property type="term" value="F:ATP binding"/>
    <property type="evidence" value="ECO:0007669"/>
    <property type="project" value="UniProtKB-KW"/>
</dbReference>
<evidence type="ECO:0000256" key="1">
    <source>
        <dbReference type="ARBA" id="ARBA00022598"/>
    </source>
</evidence>
<keyword evidence="3" id="KW-0547">Nucleotide-binding</keyword>
<evidence type="ECO:0000256" key="6">
    <source>
        <dbReference type="ARBA" id="ARBA00022842"/>
    </source>
</evidence>
<evidence type="ECO:0000313" key="10">
    <source>
        <dbReference type="Proteomes" id="UP000198806"/>
    </source>
</evidence>
<dbReference type="SUPFAM" id="SSF56042">
    <property type="entry name" value="PurM C-terminal domain-like"/>
    <property type="match status" value="2"/>
</dbReference>
<proteinExistence type="predicted"/>
<dbReference type="EMBL" id="FOWD01000010">
    <property type="protein sequence ID" value="SFO13987.1"/>
    <property type="molecule type" value="Genomic_DNA"/>
</dbReference>
<evidence type="ECO:0000256" key="3">
    <source>
        <dbReference type="ARBA" id="ARBA00022741"/>
    </source>
</evidence>
<keyword evidence="6" id="KW-0460">Magnesium</keyword>
<dbReference type="SUPFAM" id="SSF55326">
    <property type="entry name" value="PurM N-terminal domain-like"/>
    <property type="match status" value="2"/>
</dbReference>
<name>A0A1I5ER81_9FIRM</name>
<dbReference type="CDD" id="cd02203">
    <property type="entry name" value="PurL_repeat1"/>
    <property type="match status" value="1"/>
</dbReference>
<dbReference type="STRING" id="1527.SAMN04489757_110100"/>
<dbReference type="PROSITE" id="PS51273">
    <property type="entry name" value="GATASE_TYPE_1"/>
    <property type="match status" value="1"/>
</dbReference>
<dbReference type="InterPro" id="IPR029062">
    <property type="entry name" value="Class_I_gatase-like"/>
</dbReference>
<dbReference type="GO" id="GO:0006164">
    <property type="term" value="P:purine nucleotide biosynthetic process"/>
    <property type="evidence" value="ECO:0007669"/>
    <property type="project" value="UniProtKB-KW"/>
</dbReference>
<reference evidence="9 10" key="1">
    <citation type="submission" date="2016-10" db="EMBL/GenBank/DDBJ databases">
        <authorList>
            <person name="de Groot N.N."/>
        </authorList>
    </citation>
    <scope>NUCLEOTIDE SEQUENCE [LARGE SCALE GENOMIC DNA]</scope>
    <source>
        <strain evidence="9 10">DSM 1283</strain>
    </source>
</reference>
<evidence type="ECO:0000256" key="2">
    <source>
        <dbReference type="ARBA" id="ARBA00022723"/>
    </source>
</evidence>
<keyword evidence="4" id="KW-0658">Purine biosynthesis</keyword>
<dbReference type="SMART" id="SM01211">
    <property type="entry name" value="GATase_5"/>
    <property type="match status" value="1"/>
</dbReference>
<dbReference type="GO" id="GO:0046872">
    <property type="term" value="F:metal ion binding"/>
    <property type="evidence" value="ECO:0007669"/>
    <property type="project" value="UniProtKB-KW"/>
</dbReference>
<dbReference type="GO" id="GO:0004642">
    <property type="term" value="F:phosphoribosylformylglycinamidine synthase activity"/>
    <property type="evidence" value="ECO:0007669"/>
    <property type="project" value="TreeGrafter"/>
</dbReference>
<dbReference type="InterPro" id="IPR041609">
    <property type="entry name" value="PurL_linker"/>
</dbReference>
<dbReference type="Gene3D" id="3.40.50.880">
    <property type="match status" value="1"/>
</dbReference>
<keyword evidence="10" id="KW-1185">Reference proteome</keyword>
<dbReference type="OrthoDB" id="9804441at2"/>
<dbReference type="Gene3D" id="3.90.650.10">
    <property type="entry name" value="PurM-like C-terminal domain"/>
    <property type="match status" value="1"/>
</dbReference>
<evidence type="ECO:0000259" key="7">
    <source>
        <dbReference type="Pfam" id="PF02769"/>
    </source>
</evidence>
<dbReference type="FunFam" id="3.30.1330.10:FF:000013">
    <property type="entry name" value="Phosphoribosylformylglycinamidine synthase"/>
    <property type="match status" value="1"/>
</dbReference>
<feature type="domain" description="PurM-like C-terminal" evidence="7">
    <location>
        <begin position="444"/>
        <end position="594"/>
    </location>
</feature>
<keyword evidence="2" id="KW-0479">Metal-binding</keyword>
<evidence type="ECO:0000256" key="4">
    <source>
        <dbReference type="ARBA" id="ARBA00022755"/>
    </source>
</evidence>
<feature type="domain" description="Phosphoribosylformylglycinamidine synthase linker" evidence="8">
    <location>
        <begin position="180"/>
        <end position="229"/>
    </location>
</feature>
<dbReference type="Pfam" id="PF02769">
    <property type="entry name" value="AIRS_C"/>
    <property type="match status" value="1"/>
</dbReference>
<evidence type="ECO:0000256" key="5">
    <source>
        <dbReference type="ARBA" id="ARBA00022840"/>
    </source>
</evidence>